<dbReference type="SUPFAM" id="SSF55174">
    <property type="entry name" value="Alpha-L RNA-binding motif"/>
    <property type="match status" value="1"/>
</dbReference>
<comment type="caution">
    <text evidence="11">The sequence shown here is derived from an EMBL/GenBank/DDBJ whole genome shotgun (WGS) entry which is preliminary data.</text>
</comment>
<gene>
    <name evidence="10" type="primary">tyrS</name>
    <name evidence="11" type="ORF">H8730_06130</name>
</gene>
<dbReference type="Pfam" id="PF00579">
    <property type="entry name" value="tRNA-synt_1b"/>
    <property type="match status" value="1"/>
</dbReference>
<dbReference type="NCBIfam" id="TIGR00234">
    <property type="entry name" value="tyrS"/>
    <property type="match status" value="1"/>
</dbReference>
<evidence type="ECO:0000256" key="4">
    <source>
        <dbReference type="ARBA" id="ARBA00022741"/>
    </source>
</evidence>
<dbReference type="InterPro" id="IPR024108">
    <property type="entry name" value="Tyr-tRNA-ligase_bac_2"/>
</dbReference>
<dbReference type="GO" id="GO:0006437">
    <property type="term" value="P:tyrosyl-tRNA aminoacylation"/>
    <property type="evidence" value="ECO:0007669"/>
    <property type="project" value="UniProtKB-UniRule"/>
</dbReference>
<accession>A0A926DSR0</accession>
<keyword evidence="2 10" id="KW-0963">Cytoplasm</keyword>
<evidence type="ECO:0000256" key="5">
    <source>
        <dbReference type="ARBA" id="ARBA00022840"/>
    </source>
</evidence>
<proteinExistence type="inferred from homology"/>
<keyword evidence="4 10" id="KW-0547">Nucleotide-binding</keyword>
<comment type="function">
    <text evidence="10">Catalyzes the attachment of tyrosine to tRNA(Tyr) in a two-step reaction: tyrosine is first activated by ATP to form Tyr-AMP and then transferred to the acceptor end of tRNA(Tyr).</text>
</comment>
<dbReference type="RefSeq" id="WP_177717509.1">
    <property type="nucleotide sequence ID" value="NZ_JACRSQ010000007.1"/>
</dbReference>
<keyword evidence="7 10" id="KW-0648">Protein biosynthesis</keyword>
<dbReference type="InterPro" id="IPR001412">
    <property type="entry name" value="aa-tRNA-synth_I_CS"/>
</dbReference>
<dbReference type="Gene3D" id="1.10.240.10">
    <property type="entry name" value="Tyrosyl-Transfer RNA Synthetase"/>
    <property type="match status" value="1"/>
</dbReference>
<keyword evidence="8 10" id="KW-0030">Aminoacyl-tRNA synthetase</keyword>
<sequence>MFLPVNEQMEIITKGALEVIQTEDLQEKLREGRPLRIKLGLDPSAPDLHLGHAVVLRKIRQMQELGHEAIIIIGDFTGAIGDPSGKSKTRPQLTREQVEANALTYQQQLYKILDREKTTVLFNSSWLGEMNFRQVLELASQVTVARILERDDFANRFAKQQPIGLHEFFYPLMQAWDSIQIQADIELGGQDQRFNILMGRTLQKSMGMESQVALFMPLLVGLDGVEKMSKSLGNYVGITEDANTMFQKVMKIGDEQILSYYTLCTDLHPRDIRTVQSRLEEGENPRDVKIELAHEITRLYHDASAADMARQEFIQIFQKRAVPATLPLFPVTGAVLREGAIDLTKVLVQAGLASSGSEVRRLVAQAGVKAEGIILRDFLLSAPLPVTIQVGKAKYVKLVKDKALKDPPSSEARHFRG</sequence>
<dbReference type="InterPro" id="IPR002307">
    <property type="entry name" value="Tyr-tRNA-ligase"/>
</dbReference>
<keyword evidence="6" id="KW-0694">RNA-binding</keyword>
<evidence type="ECO:0000313" key="11">
    <source>
        <dbReference type="EMBL" id="MBC8543117.1"/>
    </source>
</evidence>
<comment type="catalytic activity">
    <reaction evidence="9 10">
        <text>tRNA(Tyr) + L-tyrosine + ATP = L-tyrosyl-tRNA(Tyr) + AMP + diphosphate + H(+)</text>
        <dbReference type="Rhea" id="RHEA:10220"/>
        <dbReference type="Rhea" id="RHEA-COMP:9706"/>
        <dbReference type="Rhea" id="RHEA-COMP:9707"/>
        <dbReference type="ChEBI" id="CHEBI:15378"/>
        <dbReference type="ChEBI" id="CHEBI:30616"/>
        <dbReference type="ChEBI" id="CHEBI:33019"/>
        <dbReference type="ChEBI" id="CHEBI:58315"/>
        <dbReference type="ChEBI" id="CHEBI:78442"/>
        <dbReference type="ChEBI" id="CHEBI:78536"/>
        <dbReference type="ChEBI" id="CHEBI:456215"/>
        <dbReference type="EC" id="6.1.1.1"/>
    </reaction>
</comment>
<dbReference type="Gene3D" id="3.10.290.10">
    <property type="entry name" value="RNA-binding S4 domain"/>
    <property type="match status" value="1"/>
</dbReference>
<evidence type="ECO:0000256" key="6">
    <source>
        <dbReference type="ARBA" id="ARBA00022884"/>
    </source>
</evidence>
<dbReference type="Proteomes" id="UP000657006">
    <property type="component" value="Unassembled WGS sequence"/>
</dbReference>
<dbReference type="HAMAP" id="MF_02007">
    <property type="entry name" value="Tyr_tRNA_synth_type2"/>
    <property type="match status" value="1"/>
</dbReference>
<dbReference type="InterPro" id="IPR014729">
    <property type="entry name" value="Rossmann-like_a/b/a_fold"/>
</dbReference>
<comment type="similarity">
    <text evidence="10">Belongs to the class-I aminoacyl-tRNA synthetase family. TyrS type 2 subfamily.</text>
</comment>
<dbReference type="GO" id="GO:0005829">
    <property type="term" value="C:cytosol"/>
    <property type="evidence" value="ECO:0007669"/>
    <property type="project" value="TreeGrafter"/>
</dbReference>
<dbReference type="GO" id="GO:0005524">
    <property type="term" value="F:ATP binding"/>
    <property type="evidence" value="ECO:0007669"/>
    <property type="project" value="UniProtKB-UniRule"/>
</dbReference>
<evidence type="ECO:0000256" key="10">
    <source>
        <dbReference type="HAMAP-Rule" id="MF_02007"/>
    </source>
</evidence>
<dbReference type="InterPro" id="IPR024088">
    <property type="entry name" value="Tyr-tRNA-ligase_bac-type"/>
</dbReference>
<dbReference type="PRINTS" id="PR01040">
    <property type="entry name" value="TRNASYNTHTYR"/>
</dbReference>
<dbReference type="EMBL" id="JACRSQ010000007">
    <property type="protein sequence ID" value="MBC8543117.1"/>
    <property type="molecule type" value="Genomic_DNA"/>
</dbReference>
<keyword evidence="5 10" id="KW-0067">ATP-binding</keyword>
<dbReference type="GO" id="GO:0003723">
    <property type="term" value="F:RNA binding"/>
    <property type="evidence" value="ECO:0007669"/>
    <property type="project" value="UniProtKB-KW"/>
</dbReference>
<dbReference type="AlphaFoldDB" id="A0A926DSR0"/>
<name>A0A926DSR0_9FIRM</name>
<keyword evidence="12" id="KW-1185">Reference proteome</keyword>
<evidence type="ECO:0000256" key="8">
    <source>
        <dbReference type="ARBA" id="ARBA00023146"/>
    </source>
</evidence>
<feature type="short sequence motif" description="'HIGH' region" evidence="10">
    <location>
        <begin position="43"/>
        <end position="52"/>
    </location>
</feature>
<evidence type="ECO:0000256" key="2">
    <source>
        <dbReference type="ARBA" id="ARBA00022490"/>
    </source>
</evidence>
<dbReference type="PANTHER" id="PTHR11766">
    <property type="entry name" value="TYROSYL-TRNA SYNTHETASE"/>
    <property type="match status" value="1"/>
</dbReference>
<feature type="short sequence motif" description="'KMSKS' region" evidence="10">
    <location>
        <begin position="227"/>
        <end position="231"/>
    </location>
</feature>
<dbReference type="InterPro" id="IPR002305">
    <property type="entry name" value="aa-tRNA-synth_Ic"/>
</dbReference>
<dbReference type="InterPro" id="IPR036986">
    <property type="entry name" value="S4_RNA-bd_sf"/>
</dbReference>
<comment type="subcellular location">
    <subcellularLocation>
        <location evidence="10">Cytoplasm</location>
    </subcellularLocation>
</comment>
<dbReference type="FunFam" id="3.40.50.620:FF:000061">
    <property type="entry name" value="Tyrosine--tRNA ligase"/>
    <property type="match status" value="1"/>
</dbReference>
<evidence type="ECO:0000256" key="1">
    <source>
        <dbReference type="ARBA" id="ARBA00011738"/>
    </source>
</evidence>
<dbReference type="Gene3D" id="3.40.50.620">
    <property type="entry name" value="HUPs"/>
    <property type="match status" value="1"/>
</dbReference>
<dbReference type="EC" id="6.1.1.1" evidence="10"/>
<evidence type="ECO:0000256" key="9">
    <source>
        <dbReference type="ARBA" id="ARBA00048248"/>
    </source>
</evidence>
<dbReference type="PANTHER" id="PTHR11766:SF1">
    <property type="entry name" value="TYROSINE--TRNA LIGASE"/>
    <property type="match status" value="1"/>
</dbReference>
<evidence type="ECO:0000256" key="3">
    <source>
        <dbReference type="ARBA" id="ARBA00022598"/>
    </source>
</evidence>
<evidence type="ECO:0000256" key="7">
    <source>
        <dbReference type="ARBA" id="ARBA00022917"/>
    </source>
</evidence>
<keyword evidence="3 10" id="KW-0436">Ligase</keyword>
<feature type="binding site" evidence="10">
    <location>
        <position position="230"/>
    </location>
    <ligand>
        <name>ATP</name>
        <dbReference type="ChEBI" id="CHEBI:30616"/>
    </ligand>
</feature>
<dbReference type="PROSITE" id="PS00178">
    <property type="entry name" value="AA_TRNA_LIGASE_I"/>
    <property type="match status" value="1"/>
</dbReference>
<dbReference type="SUPFAM" id="SSF52374">
    <property type="entry name" value="Nucleotidylyl transferase"/>
    <property type="match status" value="1"/>
</dbReference>
<reference evidence="11" key="1">
    <citation type="submission" date="2020-08" db="EMBL/GenBank/DDBJ databases">
        <title>Genome public.</title>
        <authorList>
            <person name="Liu C."/>
            <person name="Sun Q."/>
        </authorList>
    </citation>
    <scope>NUCLEOTIDE SEQUENCE</scope>
    <source>
        <strain evidence="11">NSJ-32</strain>
    </source>
</reference>
<protein>
    <recommendedName>
        <fullName evidence="10">Tyrosine--tRNA ligase</fullName>
        <ecNumber evidence="10">6.1.1.1</ecNumber>
    </recommendedName>
    <alternativeName>
        <fullName evidence="10">Tyrosyl-tRNA synthetase</fullName>
        <shortName evidence="10">TyrRS</shortName>
    </alternativeName>
</protein>
<organism evidence="11 12">
    <name type="scientific">Bianquea renquensis</name>
    <dbReference type="NCBI Taxonomy" id="2763661"/>
    <lineage>
        <taxon>Bacteria</taxon>
        <taxon>Bacillati</taxon>
        <taxon>Bacillota</taxon>
        <taxon>Clostridia</taxon>
        <taxon>Eubacteriales</taxon>
        <taxon>Bianqueaceae</taxon>
        <taxon>Bianquea</taxon>
    </lineage>
</organism>
<comment type="subunit">
    <text evidence="1 10">Homodimer.</text>
</comment>
<dbReference type="CDD" id="cd00805">
    <property type="entry name" value="TyrRS_core"/>
    <property type="match status" value="1"/>
</dbReference>
<evidence type="ECO:0000313" key="12">
    <source>
        <dbReference type="Proteomes" id="UP000657006"/>
    </source>
</evidence>
<dbReference type="GO" id="GO:0004831">
    <property type="term" value="F:tyrosine-tRNA ligase activity"/>
    <property type="evidence" value="ECO:0007669"/>
    <property type="project" value="UniProtKB-UniRule"/>
</dbReference>